<protein>
    <submittedName>
        <fullName evidence="1">Uncharacterized protein</fullName>
    </submittedName>
</protein>
<name>A0A820K5X4_9BILA</name>
<feature type="non-terminal residue" evidence="1">
    <location>
        <position position="71"/>
    </location>
</feature>
<comment type="caution">
    <text evidence="1">The sequence shown here is derived from an EMBL/GenBank/DDBJ whole genome shotgun (WGS) entry which is preliminary data.</text>
</comment>
<proteinExistence type="predicted"/>
<gene>
    <name evidence="1" type="ORF">OXD698_LOCUS47989</name>
</gene>
<evidence type="ECO:0000313" key="2">
    <source>
        <dbReference type="Proteomes" id="UP000663844"/>
    </source>
</evidence>
<dbReference type="Proteomes" id="UP000663844">
    <property type="component" value="Unassembled WGS sequence"/>
</dbReference>
<dbReference type="AlphaFoldDB" id="A0A820K5X4"/>
<organism evidence="1 2">
    <name type="scientific">Adineta steineri</name>
    <dbReference type="NCBI Taxonomy" id="433720"/>
    <lineage>
        <taxon>Eukaryota</taxon>
        <taxon>Metazoa</taxon>
        <taxon>Spiralia</taxon>
        <taxon>Gnathifera</taxon>
        <taxon>Rotifera</taxon>
        <taxon>Eurotatoria</taxon>
        <taxon>Bdelloidea</taxon>
        <taxon>Adinetida</taxon>
        <taxon>Adinetidae</taxon>
        <taxon>Adineta</taxon>
    </lineage>
</organism>
<reference evidence="1" key="1">
    <citation type="submission" date="2021-02" db="EMBL/GenBank/DDBJ databases">
        <authorList>
            <person name="Nowell W R."/>
        </authorList>
    </citation>
    <scope>NUCLEOTIDE SEQUENCE</scope>
</reference>
<sequence>MLFFLIPYVTSVSNQEDLSISNYSHIGCLILKSNKQYLVNSIQTNSSLAYQTFSSSNMTIELCFRLCRRWI</sequence>
<evidence type="ECO:0000313" key="1">
    <source>
        <dbReference type="EMBL" id="CAF4336521.1"/>
    </source>
</evidence>
<dbReference type="EMBL" id="CAJOAZ010019448">
    <property type="protein sequence ID" value="CAF4336521.1"/>
    <property type="molecule type" value="Genomic_DNA"/>
</dbReference>
<accession>A0A820K5X4</accession>